<dbReference type="AlphaFoldDB" id="Q83H05"/>
<name>Q83H05_TROWT</name>
<feature type="transmembrane region" description="Helical" evidence="6">
    <location>
        <begin position="36"/>
        <end position="56"/>
    </location>
</feature>
<feature type="transmembrane region" description="Helical" evidence="6">
    <location>
        <begin position="6"/>
        <end position="24"/>
    </location>
</feature>
<evidence type="ECO:0000256" key="1">
    <source>
        <dbReference type="ARBA" id="ARBA00004651"/>
    </source>
</evidence>
<sequence>MGLLVLIILSDACISLLAFVDCVLREREKIQVLSRSLWLVTVLLVPFVGALLWLTIGRGWGKVFSKPEHGEGGS</sequence>
<evidence type="ECO:0000256" key="3">
    <source>
        <dbReference type="ARBA" id="ARBA00022692"/>
    </source>
</evidence>
<protein>
    <recommendedName>
        <fullName evidence="7">Cardiolipin synthase N-terminal domain-containing protein</fullName>
    </recommendedName>
</protein>
<evidence type="ECO:0000256" key="5">
    <source>
        <dbReference type="ARBA" id="ARBA00023136"/>
    </source>
</evidence>
<keyword evidence="5 6" id="KW-0472">Membrane</keyword>
<dbReference type="Pfam" id="PF13396">
    <property type="entry name" value="PLDc_N"/>
    <property type="match status" value="1"/>
</dbReference>
<dbReference type="GeneID" id="67387850"/>
<dbReference type="HOGENOM" id="CLU_2686752_0_0_11"/>
<comment type="subcellular location">
    <subcellularLocation>
        <location evidence="1">Cell membrane</location>
        <topology evidence="1">Multi-pass membrane protein</topology>
    </subcellularLocation>
</comment>
<dbReference type="EMBL" id="AE014184">
    <property type="protein sequence ID" value="AAO44163.1"/>
    <property type="molecule type" value="Genomic_DNA"/>
</dbReference>
<evidence type="ECO:0000313" key="9">
    <source>
        <dbReference type="Proteomes" id="UP000002200"/>
    </source>
</evidence>
<evidence type="ECO:0000256" key="6">
    <source>
        <dbReference type="SAM" id="Phobius"/>
    </source>
</evidence>
<dbReference type="InterPro" id="IPR027379">
    <property type="entry name" value="CLS_N"/>
</dbReference>
<accession>Q83H05</accession>
<dbReference type="STRING" id="203267.TWT_066"/>
<dbReference type="GO" id="GO:0005886">
    <property type="term" value="C:plasma membrane"/>
    <property type="evidence" value="ECO:0007669"/>
    <property type="project" value="UniProtKB-SubCell"/>
</dbReference>
<keyword evidence="3 6" id="KW-0812">Transmembrane</keyword>
<gene>
    <name evidence="8" type="ordered locus">TWT_066</name>
</gene>
<reference evidence="8 9" key="1">
    <citation type="journal article" date="2003" name="Genome Res.">
        <title>Tropheryma whipplei twist: a human pathogenic Actinobacteria with a reduced genome.</title>
        <authorList>
            <person name="Raoult D."/>
            <person name="Ogata H."/>
            <person name="Audic S."/>
            <person name="Robert C."/>
            <person name="Suhre K."/>
            <person name="Drancourt M."/>
            <person name="Claverie J.-M."/>
        </authorList>
    </citation>
    <scope>NUCLEOTIDE SEQUENCE [LARGE SCALE GENOMIC DNA]</scope>
    <source>
        <strain evidence="8 9">Twist</strain>
    </source>
</reference>
<dbReference type="OrthoDB" id="3298527at2"/>
<keyword evidence="4 6" id="KW-1133">Transmembrane helix</keyword>
<keyword evidence="2" id="KW-1003">Cell membrane</keyword>
<keyword evidence="9" id="KW-1185">Reference proteome</keyword>
<feature type="domain" description="Cardiolipin synthase N-terminal" evidence="7">
    <location>
        <begin position="14"/>
        <end position="58"/>
    </location>
</feature>
<organism evidence="8 9">
    <name type="scientific">Tropheryma whipplei (strain Twist)</name>
    <name type="common">Whipple's bacillus</name>
    <dbReference type="NCBI Taxonomy" id="203267"/>
    <lineage>
        <taxon>Bacteria</taxon>
        <taxon>Bacillati</taxon>
        <taxon>Actinomycetota</taxon>
        <taxon>Actinomycetes</taxon>
        <taxon>Micrococcales</taxon>
        <taxon>Tropherymataceae</taxon>
        <taxon>Tropheryma</taxon>
    </lineage>
</organism>
<dbReference type="RefSeq" id="WP_011102319.1">
    <property type="nucleotide sequence ID" value="NC_004572.3"/>
</dbReference>
<dbReference type="KEGG" id="twh:TWT_066"/>
<evidence type="ECO:0000256" key="4">
    <source>
        <dbReference type="ARBA" id="ARBA00022989"/>
    </source>
</evidence>
<proteinExistence type="predicted"/>
<evidence type="ECO:0000259" key="7">
    <source>
        <dbReference type="Pfam" id="PF13396"/>
    </source>
</evidence>
<evidence type="ECO:0000256" key="2">
    <source>
        <dbReference type="ARBA" id="ARBA00022475"/>
    </source>
</evidence>
<dbReference type="Proteomes" id="UP000002200">
    <property type="component" value="Chromosome"/>
</dbReference>
<evidence type="ECO:0000313" key="8">
    <source>
        <dbReference type="EMBL" id="AAO44163.1"/>
    </source>
</evidence>